<evidence type="ECO:0000313" key="3">
    <source>
        <dbReference type="Proteomes" id="UP001239462"/>
    </source>
</evidence>
<comment type="caution">
    <text evidence="2">The sequence shown here is derived from an EMBL/GenBank/DDBJ whole genome shotgun (WGS) entry which is preliminary data.</text>
</comment>
<organism evidence="2 3">
    <name type="scientific">Roseiconus lacunae</name>
    <dbReference type="NCBI Taxonomy" id="2605694"/>
    <lineage>
        <taxon>Bacteria</taxon>
        <taxon>Pseudomonadati</taxon>
        <taxon>Planctomycetota</taxon>
        <taxon>Planctomycetia</taxon>
        <taxon>Pirellulales</taxon>
        <taxon>Pirellulaceae</taxon>
        <taxon>Roseiconus</taxon>
    </lineage>
</organism>
<accession>A0ABT7PBC3</accession>
<dbReference type="EMBL" id="JASZZN010000001">
    <property type="protein sequence ID" value="MDM4013797.1"/>
    <property type="molecule type" value="Genomic_DNA"/>
</dbReference>
<evidence type="ECO:0000313" key="2">
    <source>
        <dbReference type="EMBL" id="MDM4013797.1"/>
    </source>
</evidence>
<gene>
    <name evidence="2" type="ORF">QTN89_00030</name>
</gene>
<reference evidence="2 3" key="1">
    <citation type="submission" date="2023-06" db="EMBL/GenBank/DDBJ databases">
        <title>Roseiconus lacunae JC819 isolated from Gulf of Mannar region, Tamil Nadu.</title>
        <authorList>
            <person name="Pk S."/>
            <person name="Ch S."/>
            <person name="Ch V.R."/>
        </authorList>
    </citation>
    <scope>NUCLEOTIDE SEQUENCE [LARGE SCALE GENOMIC DNA]</scope>
    <source>
        <strain evidence="2 3">JC819</strain>
    </source>
</reference>
<sequence length="56" mass="5964">MPEVVAMVVGPLVGCFVGTFVLTLIMREAAVWIAANRKHSRDVPSNHPTSTAGQSN</sequence>
<name>A0ABT7PBC3_9BACT</name>
<keyword evidence="1" id="KW-0812">Transmembrane</keyword>
<proteinExistence type="predicted"/>
<keyword evidence="1" id="KW-1133">Transmembrane helix</keyword>
<protein>
    <submittedName>
        <fullName evidence="2">Uncharacterized protein</fullName>
    </submittedName>
</protein>
<feature type="transmembrane region" description="Helical" evidence="1">
    <location>
        <begin position="6"/>
        <end position="26"/>
    </location>
</feature>
<dbReference type="Proteomes" id="UP001239462">
    <property type="component" value="Unassembled WGS sequence"/>
</dbReference>
<evidence type="ECO:0000256" key="1">
    <source>
        <dbReference type="SAM" id="Phobius"/>
    </source>
</evidence>
<dbReference type="RefSeq" id="WP_289161490.1">
    <property type="nucleotide sequence ID" value="NZ_JASZZN010000001.1"/>
</dbReference>
<keyword evidence="3" id="KW-1185">Reference proteome</keyword>
<keyword evidence="1" id="KW-0472">Membrane</keyword>